<evidence type="ECO:0000256" key="5">
    <source>
        <dbReference type="ARBA" id="ARBA00022801"/>
    </source>
</evidence>
<comment type="subcellular location">
    <subcellularLocation>
        <location evidence="1">Cell membrane</location>
        <topology evidence="1">Multi-pass membrane protein</topology>
    </subcellularLocation>
</comment>
<keyword evidence="4 8" id="KW-0812">Transmembrane</keyword>
<evidence type="ECO:0000313" key="9">
    <source>
        <dbReference type="EMBL" id="BAM03250.1"/>
    </source>
</evidence>
<dbReference type="InterPro" id="IPR019127">
    <property type="entry name" value="Exosortase"/>
</dbReference>
<dbReference type="GO" id="GO:0005886">
    <property type="term" value="C:plasma membrane"/>
    <property type="evidence" value="ECO:0007669"/>
    <property type="project" value="UniProtKB-SubCell"/>
</dbReference>
<organism evidence="9 10">
    <name type="scientific">Phycisphaera mikurensis (strain NBRC 102666 / KCTC 22515 / FYK2301M01)</name>
    <dbReference type="NCBI Taxonomy" id="1142394"/>
    <lineage>
        <taxon>Bacteria</taxon>
        <taxon>Pseudomonadati</taxon>
        <taxon>Planctomycetota</taxon>
        <taxon>Phycisphaerae</taxon>
        <taxon>Phycisphaerales</taxon>
        <taxon>Phycisphaeraceae</taxon>
        <taxon>Phycisphaera</taxon>
    </lineage>
</organism>
<accession>I0IDB2</accession>
<dbReference type="GO" id="GO:0006508">
    <property type="term" value="P:proteolysis"/>
    <property type="evidence" value="ECO:0007669"/>
    <property type="project" value="UniProtKB-KW"/>
</dbReference>
<evidence type="ECO:0000313" key="10">
    <source>
        <dbReference type="Proteomes" id="UP000007881"/>
    </source>
</evidence>
<keyword evidence="7 8" id="KW-0472">Membrane</keyword>
<feature type="transmembrane region" description="Helical" evidence="8">
    <location>
        <begin position="109"/>
        <end position="126"/>
    </location>
</feature>
<evidence type="ECO:0000256" key="1">
    <source>
        <dbReference type="ARBA" id="ARBA00004651"/>
    </source>
</evidence>
<evidence type="ECO:0000256" key="6">
    <source>
        <dbReference type="ARBA" id="ARBA00022989"/>
    </source>
</evidence>
<dbReference type="EMBL" id="AP012338">
    <property type="protein sequence ID" value="BAM03250.1"/>
    <property type="molecule type" value="Genomic_DNA"/>
</dbReference>
<proteinExistence type="predicted"/>
<dbReference type="InterPro" id="IPR026392">
    <property type="entry name" value="Exo/Archaeosortase_dom"/>
</dbReference>
<feature type="transmembrane region" description="Helical" evidence="8">
    <location>
        <begin position="240"/>
        <end position="260"/>
    </location>
</feature>
<dbReference type="eggNOG" id="COG1269">
    <property type="taxonomic scope" value="Bacteria"/>
</dbReference>
<evidence type="ECO:0000256" key="4">
    <source>
        <dbReference type="ARBA" id="ARBA00022692"/>
    </source>
</evidence>
<evidence type="ECO:0000256" key="8">
    <source>
        <dbReference type="SAM" id="Phobius"/>
    </source>
</evidence>
<evidence type="ECO:0000256" key="3">
    <source>
        <dbReference type="ARBA" id="ARBA00022670"/>
    </source>
</evidence>
<keyword evidence="3" id="KW-0645">Protease</keyword>
<evidence type="ECO:0000256" key="7">
    <source>
        <dbReference type="ARBA" id="ARBA00023136"/>
    </source>
</evidence>
<feature type="transmembrane region" description="Helical" evidence="8">
    <location>
        <begin position="178"/>
        <end position="196"/>
    </location>
</feature>
<name>I0IDB2_PHYMF</name>
<feature type="transmembrane region" description="Helical" evidence="8">
    <location>
        <begin position="83"/>
        <end position="102"/>
    </location>
</feature>
<dbReference type="InterPro" id="IPR013426">
    <property type="entry name" value="EpsH-like"/>
</dbReference>
<dbReference type="STRING" id="1142394.PSMK_10910"/>
<reference evidence="9 10" key="1">
    <citation type="submission" date="2012-02" db="EMBL/GenBank/DDBJ databases">
        <title>Complete genome sequence of Phycisphaera mikurensis NBRC 102666.</title>
        <authorList>
            <person name="Ankai A."/>
            <person name="Hosoyama A."/>
            <person name="Terui Y."/>
            <person name="Sekine M."/>
            <person name="Fukai R."/>
            <person name="Kato Y."/>
            <person name="Nakamura S."/>
            <person name="Yamada-Narita S."/>
            <person name="Kawakoshi A."/>
            <person name="Fukunaga Y."/>
            <person name="Yamazaki S."/>
            <person name="Fujita N."/>
        </authorList>
    </citation>
    <scope>NUCLEOTIDE SEQUENCE [LARGE SCALE GENOMIC DNA]</scope>
    <source>
        <strain evidence="10">NBRC 102666 / KCTC 22515 / FYK2301M01</strain>
    </source>
</reference>
<sequence>MGLTLVGLAVTACYRAFADILYIAVRDEEASQVLLVPFVIGWLCHVRWTAIQRTRPAYDFAGPAVIAAGLAVHLWGGATNLQVAWHGGAVLCLLGAITTVAGRPLLWRIWPAVLVLAFLVPVPGIFRQQLAMPLQEYTAAAAEFVFTLLGLGVERSGNMLVYNGHPVMVAEACNGMRMMFALVLVAYAFAFGTPLLPSVRVMLLVLSPVAAVLTNIIRVVPTVILYGHYPDVAAGLFHDLAGWAMLAVAFCLLLMLVRTLKWADVPVMAPRTNLATA</sequence>
<dbReference type="Proteomes" id="UP000007881">
    <property type="component" value="Chromosome"/>
</dbReference>
<keyword evidence="6 8" id="KW-1133">Transmembrane helix</keyword>
<dbReference type="NCBIfam" id="TIGR02602">
    <property type="entry name" value="8TM_EpsH"/>
    <property type="match status" value="1"/>
</dbReference>
<dbReference type="NCBIfam" id="TIGR04178">
    <property type="entry name" value="exo_archaeo"/>
    <property type="match status" value="1"/>
</dbReference>
<dbReference type="GO" id="GO:0008233">
    <property type="term" value="F:peptidase activity"/>
    <property type="evidence" value="ECO:0007669"/>
    <property type="project" value="UniProtKB-KW"/>
</dbReference>
<dbReference type="AlphaFoldDB" id="I0IDB2"/>
<dbReference type="KEGG" id="phm:PSMK_10910"/>
<evidence type="ECO:0000256" key="2">
    <source>
        <dbReference type="ARBA" id="ARBA00022475"/>
    </source>
</evidence>
<evidence type="ECO:0008006" key="11">
    <source>
        <dbReference type="Google" id="ProtNLM"/>
    </source>
</evidence>
<feature type="transmembrane region" description="Helical" evidence="8">
    <location>
        <begin position="203"/>
        <end position="228"/>
    </location>
</feature>
<keyword evidence="2" id="KW-1003">Cell membrane</keyword>
<feature type="transmembrane region" description="Helical" evidence="8">
    <location>
        <begin position="57"/>
        <end position="77"/>
    </location>
</feature>
<protein>
    <recommendedName>
        <fullName evidence="11">Exosortase</fullName>
    </recommendedName>
</protein>
<dbReference type="HOGENOM" id="CLU_1004185_0_0_0"/>
<keyword evidence="5" id="KW-0378">Hydrolase</keyword>
<keyword evidence="10" id="KW-1185">Reference proteome</keyword>
<gene>
    <name evidence="9" type="ordered locus">PSMK_10910</name>
</gene>
<dbReference type="Pfam" id="PF09721">
    <property type="entry name" value="Exosortase_EpsH"/>
    <property type="match status" value="1"/>
</dbReference>